<comment type="caution">
    <text evidence="1">The sequence shown here is derived from an EMBL/GenBank/DDBJ whole genome shotgun (WGS) entry which is preliminary data.</text>
</comment>
<gene>
    <name evidence="1" type="ORF">Q7A36_22015</name>
</gene>
<dbReference type="EMBL" id="JAUTWS010000023">
    <property type="protein sequence ID" value="MDO9711044.1"/>
    <property type="molecule type" value="Genomic_DNA"/>
</dbReference>
<protein>
    <submittedName>
        <fullName evidence="1">Phage GP46 family protein</fullName>
    </submittedName>
</protein>
<dbReference type="InterPro" id="IPR010877">
    <property type="entry name" value="Phage_Mu_Gp46"/>
</dbReference>
<dbReference type="Proteomes" id="UP001243009">
    <property type="component" value="Unassembled WGS sequence"/>
</dbReference>
<keyword evidence="2" id="KW-1185">Reference proteome</keyword>
<sequence length="149" mass="16942">MSDIKIEWSLENAAGDWLFEAGDIAQDAALNSAIMVSLFTDRIATPDYKPTDGTTDRRGWWGDTYRDSPIGSRLWQLNRAKKVGQTPILLQAKDYCKEALEWLIEDGIATAIDVRTQWLSSNMLSIDITITKPDNTKSRPFRFSWTWPA</sequence>
<proteinExistence type="predicted"/>
<evidence type="ECO:0000313" key="1">
    <source>
        <dbReference type="EMBL" id="MDO9711044.1"/>
    </source>
</evidence>
<dbReference type="Pfam" id="PF07409">
    <property type="entry name" value="GP46"/>
    <property type="match status" value="1"/>
</dbReference>
<evidence type="ECO:0000313" key="2">
    <source>
        <dbReference type="Proteomes" id="UP001243009"/>
    </source>
</evidence>
<organism evidence="1 2">
    <name type="scientific">Paracraurococcus lichenis</name>
    <dbReference type="NCBI Taxonomy" id="3064888"/>
    <lineage>
        <taxon>Bacteria</taxon>
        <taxon>Pseudomonadati</taxon>
        <taxon>Pseudomonadota</taxon>
        <taxon>Alphaproteobacteria</taxon>
        <taxon>Acetobacterales</taxon>
        <taxon>Roseomonadaceae</taxon>
        <taxon>Paracraurococcus</taxon>
    </lineage>
</organism>
<reference evidence="1 2" key="1">
    <citation type="submission" date="2023-08" db="EMBL/GenBank/DDBJ databases">
        <title>The draft genome sequence of Paracraurococcus sp. LOR1-02.</title>
        <authorList>
            <person name="Kingkaew E."/>
            <person name="Tanasupawat S."/>
        </authorList>
    </citation>
    <scope>NUCLEOTIDE SEQUENCE [LARGE SCALE GENOMIC DNA]</scope>
    <source>
        <strain evidence="1 2">LOR1-02</strain>
    </source>
</reference>
<dbReference type="RefSeq" id="WP_305105902.1">
    <property type="nucleotide sequence ID" value="NZ_JAUTWS010000023.1"/>
</dbReference>
<name>A0ABT9E4H7_9PROT</name>
<accession>A0ABT9E4H7</accession>